<keyword evidence="3" id="KW-1185">Reference proteome</keyword>
<dbReference type="CDD" id="cd22157">
    <property type="entry name" value="F-box_AtFBW1-like"/>
    <property type="match status" value="1"/>
</dbReference>
<dbReference type="Gene3D" id="1.20.1280.50">
    <property type="match status" value="1"/>
</dbReference>
<dbReference type="Pfam" id="PF07734">
    <property type="entry name" value="FBA_1"/>
    <property type="match status" value="1"/>
</dbReference>
<dbReference type="InterPro" id="IPR006527">
    <property type="entry name" value="F-box-assoc_dom_typ1"/>
</dbReference>
<gene>
    <name evidence="2" type="ORF">MERR_LOCUS13911</name>
</gene>
<evidence type="ECO:0000259" key="1">
    <source>
        <dbReference type="PROSITE" id="PS50181"/>
    </source>
</evidence>
<evidence type="ECO:0000313" key="3">
    <source>
        <dbReference type="Proteomes" id="UP000467841"/>
    </source>
</evidence>
<dbReference type="InterPro" id="IPR050796">
    <property type="entry name" value="SCF_F-box_component"/>
</dbReference>
<organism evidence="2 3">
    <name type="scientific">Microthlaspi erraticum</name>
    <dbReference type="NCBI Taxonomy" id="1685480"/>
    <lineage>
        <taxon>Eukaryota</taxon>
        <taxon>Viridiplantae</taxon>
        <taxon>Streptophyta</taxon>
        <taxon>Embryophyta</taxon>
        <taxon>Tracheophyta</taxon>
        <taxon>Spermatophyta</taxon>
        <taxon>Magnoliopsida</taxon>
        <taxon>eudicotyledons</taxon>
        <taxon>Gunneridae</taxon>
        <taxon>Pentapetalae</taxon>
        <taxon>rosids</taxon>
        <taxon>malvids</taxon>
        <taxon>Brassicales</taxon>
        <taxon>Brassicaceae</taxon>
        <taxon>Coluteocarpeae</taxon>
        <taxon>Microthlaspi</taxon>
    </lineage>
</organism>
<feature type="domain" description="F-box" evidence="1">
    <location>
        <begin position="1"/>
        <end position="53"/>
    </location>
</feature>
<dbReference type="OrthoDB" id="1023685at2759"/>
<dbReference type="InterPro" id="IPR001810">
    <property type="entry name" value="F-box_dom"/>
</dbReference>
<accession>A0A6D2INK9</accession>
<proteinExistence type="predicted"/>
<dbReference type="InterPro" id="IPR036047">
    <property type="entry name" value="F-box-like_dom_sf"/>
</dbReference>
<dbReference type="EMBL" id="CACVBM020001052">
    <property type="protein sequence ID" value="CAA7026676.1"/>
    <property type="molecule type" value="Genomic_DNA"/>
</dbReference>
<dbReference type="PANTHER" id="PTHR31672:SF13">
    <property type="entry name" value="F-BOX PROTEIN CPR30-LIKE"/>
    <property type="match status" value="1"/>
</dbReference>
<sequence>MANMELPWDLIEEILSRVPPQSLARFRTVSKRWNALFDDKMFINNHKSTFRFILATKSKFYSVSVNPKVEVRELTLDIPGLESQAPKKLIDCNGLLLCEIDKGARVWNPWSKQTRWIEPDADQPGLQSTGIGYDKDNGYKTLTSCNVTEDIDHPKTSWKVHHFSTDAWKNINGVLKSPCSTTTESEVATFHTTRGFSLNGTWYRVAHYHKTINEFFLIYFDFSTETFHKFCDLPWEGNRDCDALVLRVYNGDRFSLLKQCHLTKKIEILVTKNKIQYSGGDVEWVSFMEVSIPKLPDLLHKGYHYQPSYFIDDKRLAVCFLDETARACIYVMEENELISKTQLESVVGQWPLHCTFSPSLVSVPQLQREEAELND</sequence>
<name>A0A6D2INK9_9BRAS</name>
<protein>
    <recommendedName>
        <fullName evidence="1">F-box domain-containing protein</fullName>
    </recommendedName>
</protein>
<evidence type="ECO:0000313" key="2">
    <source>
        <dbReference type="EMBL" id="CAA7026676.1"/>
    </source>
</evidence>
<dbReference type="NCBIfam" id="TIGR01640">
    <property type="entry name" value="F_box_assoc_1"/>
    <property type="match status" value="1"/>
</dbReference>
<dbReference type="InterPro" id="IPR017451">
    <property type="entry name" value="F-box-assoc_interact_dom"/>
</dbReference>
<dbReference type="PANTHER" id="PTHR31672">
    <property type="entry name" value="BNACNNG10540D PROTEIN"/>
    <property type="match status" value="1"/>
</dbReference>
<dbReference type="Proteomes" id="UP000467841">
    <property type="component" value="Unassembled WGS sequence"/>
</dbReference>
<dbReference type="SMART" id="SM00256">
    <property type="entry name" value="FBOX"/>
    <property type="match status" value="1"/>
</dbReference>
<dbReference type="SUPFAM" id="SSF81383">
    <property type="entry name" value="F-box domain"/>
    <property type="match status" value="1"/>
</dbReference>
<dbReference type="AlphaFoldDB" id="A0A6D2INK9"/>
<dbReference type="Pfam" id="PF00646">
    <property type="entry name" value="F-box"/>
    <property type="match status" value="1"/>
</dbReference>
<reference evidence="2" key="1">
    <citation type="submission" date="2020-01" db="EMBL/GenBank/DDBJ databases">
        <authorList>
            <person name="Mishra B."/>
        </authorList>
    </citation>
    <scope>NUCLEOTIDE SEQUENCE [LARGE SCALE GENOMIC DNA]</scope>
</reference>
<comment type="caution">
    <text evidence="2">The sequence shown here is derived from an EMBL/GenBank/DDBJ whole genome shotgun (WGS) entry which is preliminary data.</text>
</comment>
<dbReference type="PROSITE" id="PS50181">
    <property type="entry name" value="FBOX"/>
    <property type="match status" value="1"/>
</dbReference>